<organism evidence="10 11">
    <name type="scientific">Bacillus cereus</name>
    <dbReference type="NCBI Taxonomy" id="1396"/>
    <lineage>
        <taxon>Bacteria</taxon>
        <taxon>Bacillati</taxon>
        <taxon>Bacillota</taxon>
        <taxon>Bacilli</taxon>
        <taxon>Bacillales</taxon>
        <taxon>Bacillaceae</taxon>
        <taxon>Bacillus</taxon>
        <taxon>Bacillus cereus group</taxon>
    </lineage>
</organism>
<evidence type="ECO:0000256" key="2">
    <source>
        <dbReference type="ARBA" id="ARBA00005346"/>
    </source>
</evidence>
<evidence type="ECO:0000313" key="10">
    <source>
        <dbReference type="EMBL" id="MCQ6289376.1"/>
    </source>
</evidence>
<dbReference type="PANTHER" id="PTHR42703:SF1">
    <property type="entry name" value="NA(+)_H(+) ANTIPORTER SUBUNIT D1"/>
    <property type="match status" value="1"/>
</dbReference>
<keyword evidence="6 8" id="KW-0472">Membrane</keyword>
<sequence>IMGEVAQNDLKRVLSFTLVSHMGYMLFGIGMSTKVGMAATIFYVAHHITVQSTMFLAAGLVEQRGGTTNLARLGGLAKVAPF</sequence>
<evidence type="ECO:0000256" key="3">
    <source>
        <dbReference type="ARBA" id="ARBA00022475"/>
    </source>
</evidence>
<reference evidence="10" key="1">
    <citation type="submission" date="2022-07" db="EMBL/GenBank/DDBJ databases">
        <title>Identification and characterization of Bacillus thuringiensis and other Bacillus cereus group isolates from spinach by whole genome sequencing.</title>
        <authorList>
            <person name="Zao X."/>
            <person name="Zervas A."/>
            <person name="Hendriks M."/>
            <person name="Rajkovic A."/>
            <person name="Van Overbeek L."/>
            <person name="Hendriksen N.B."/>
            <person name="Uyttendaele M."/>
        </authorList>
    </citation>
    <scope>NUCLEOTIDE SEQUENCE</scope>
    <source>
        <strain evidence="10">781001F-1</strain>
    </source>
</reference>
<dbReference type="InterPro" id="IPR001750">
    <property type="entry name" value="ND/Mrp_TM"/>
</dbReference>
<feature type="transmembrane region" description="Helical" evidence="8">
    <location>
        <begin position="24"/>
        <end position="45"/>
    </location>
</feature>
<evidence type="ECO:0000313" key="11">
    <source>
        <dbReference type="Proteomes" id="UP001204643"/>
    </source>
</evidence>
<comment type="caution">
    <text evidence="10">The sequence shown here is derived from an EMBL/GenBank/DDBJ whole genome shotgun (WGS) entry which is preliminary data.</text>
</comment>
<name>A0AAW5L571_BACCE</name>
<keyword evidence="5 8" id="KW-1133">Transmembrane helix</keyword>
<evidence type="ECO:0000256" key="6">
    <source>
        <dbReference type="ARBA" id="ARBA00023136"/>
    </source>
</evidence>
<protein>
    <submittedName>
        <fullName evidence="10">Na+/H+ antiporter subunit D</fullName>
    </submittedName>
</protein>
<evidence type="ECO:0000256" key="5">
    <source>
        <dbReference type="ARBA" id="ARBA00022989"/>
    </source>
</evidence>
<comment type="subcellular location">
    <subcellularLocation>
        <location evidence="1">Cell membrane</location>
        <topology evidence="1">Multi-pass membrane protein</topology>
    </subcellularLocation>
    <subcellularLocation>
        <location evidence="7">Membrane</location>
        <topology evidence="7">Multi-pass membrane protein</topology>
    </subcellularLocation>
</comment>
<keyword evidence="4 7" id="KW-0812">Transmembrane</keyword>
<gene>
    <name evidence="10" type="ORF">NPM19_33165</name>
</gene>
<dbReference type="GO" id="GO:0005886">
    <property type="term" value="C:plasma membrane"/>
    <property type="evidence" value="ECO:0007669"/>
    <property type="project" value="UniProtKB-SubCell"/>
</dbReference>
<evidence type="ECO:0000256" key="8">
    <source>
        <dbReference type="SAM" id="Phobius"/>
    </source>
</evidence>
<dbReference type="Proteomes" id="UP001204643">
    <property type="component" value="Unassembled WGS sequence"/>
</dbReference>
<accession>A0AAW5L571</accession>
<proteinExistence type="inferred from homology"/>
<dbReference type="PANTHER" id="PTHR42703">
    <property type="entry name" value="NADH DEHYDROGENASE"/>
    <property type="match status" value="1"/>
</dbReference>
<evidence type="ECO:0000256" key="1">
    <source>
        <dbReference type="ARBA" id="ARBA00004651"/>
    </source>
</evidence>
<dbReference type="InterPro" id="IPR050586">
    <property type="entry name" value="CPA3_Na-H_Antiporter_D"/>
</dbReference>
<feature type="domain" description="NADH:quinone oxidoreductase/Mrp antiporter transmembrane" evidence="9">
    <location>
        <begin position="5"/>
        <end position="82"/>
    </location>
</feature>
<evidence type="ECO:0000256" key="4">
    <source>
        <dbReference type="ARBA" id="ARBA00022692"/>
    </source>
</evidence>
<evidence type="ECO:0000259" key="9">
    <source>
        <dbReference type="Pfam" id="PF00361"/>
    </source>
</evidence>
<dbReference type="EMBL" id="JANHEB010000360">
    <property type="protein sequence ID" value="MCQ6289376.1"/>
    <property type="molecule type" value="Genomic_DNA"/>
</dbReference>
<keyword evidence="3" id="KW-1003">Cell membrane</keyword>
<dbReference type="RefSeq" id="WP_276579634.1">
    <property type="nucleotide sequence ID" value="NZ_JANHEB010000360.1"/>
</dbReference>
<feature type="non-terminal residue" evidence="10">
    <location>
        <position position="1"/>
    </location>
</feature>
<dbReference type="Pfam" id="PF00361">
    <property type="entry name" value="Proton_antipo_M"/>
    <property type="match status" value="1"/>
</dbReference>
<feature type="non-terminal residue" evidence="10">
    <location>
        <position position="82"/>
    </location>
</feature>
<evidence type="ECO:0000256" key="7">
    <source>
        <dbReference type="RuleBase" id="RU000320"/>
    </source>
</evidence>
<comment type="similarity">
    <text evidence="2">Belongs to the CPA3 antiporters (TC 2.A.63) subunit D family.</text>
</comment>
<dbReference type="AlphaFoldDB" id="A0AAW5L571"/>